<gene>
    <name evidence="6" type="ORF">C5Y96_21995</name>
</gene>
<evidence type="ECO:0000256" key="2">
    <source>
        <dbReference type="ARBA" id="ARBA00022692"/>
    </source>
</evidence>
<dbReference type="Proteomes" id="UP000240009">
    <property type="component" value="Unassembled WGS sequence"/>
</dbReference>
<feature type="transmembrane region" description="Helical" evidence="5">
    <location>
        <begin position="6"/>
        <end position="30"/>
    </location>
</feature>
<dbReference type="AlphaFoldDB" id="A0A2S8F2H9"/>
<evidence type="ECO:0000256" key="4">
    <source>
        <dbReference type="ARBA" id="ARBA00023136"/>
    </source>
</evidence>
<dbReference type="InterPro" id="IPR022853">
    <property type="entry name" value="FloA"/>
</dbReference>
<keyword evidence="2 5" id="KW-0812">Transmembrane</keyword>
<keyword evidence="1" id="KW-1003">Cell membrane</keyword>
<evidence type="ECO:0000256" key="3">
    <source>
        <dbReference type="ARBA" id="ARBA00022989"/>
    </source>
</evidence>
<evidence type="ECO:0000256" key="1">
    <source>
        <dbReference type="ARBA" id="ARBA00022475"/>
    </source>
</evidence>
<evidence type="ECO:0000313" key="6">
    <source>
        <dbReference type="EMBL" id="PQO26124.1"/>
    </source>
</evidence>
<name>A0A2S8F2H9_9BACT</name>
<reference evidence="6 7" key="1">
    <citation type="submission" date="2018-02" db="EMBL/GenBank/DDBJ databases">
        <title>Comparative genomes isolates from brazilian mangrove.</title>
        <authorList>
            <person name="Araujo J.E."/>
            <person name="Taketani R.G."/>
            <person name="Silva M.C.P."/>
            <person name="Loureco M.V."/>
            <person name="Andreote F.D."/>
        </authorList>
    </citation>
    <scope>NUCLEOTIDE SEQUENCE [LARGE SCALE GENOMIC DNA]</scope>
    <source>
        <strain evidence="6 7">HEX-2 MGV</strain>
    </source>
</reference>
<proteinExistence type="predicted"/>
<keyword evidence="3 5" id="KW-1133">Transmembrane helix</keyword>
<evidence type="ECO:0000313" key="7">
    <source>
        <dbReference type="Proteomes" id="UP000240009"/>
    </source>
</evidence>
<keyword evidence="4 5" id="KW-0472">Membrane</keyword>
<evidence type="ECO:0000256" key="5">
    <source>
        <dbReference type="SAM" id="Phobius"/>
    </source>
</evidence>
<dbReference type="EMBL" id="PUIA01000069">
    <property type="protein sequence ID" value="PQO26124.1"/>
    <property type="molecule type" value="Genomic_DNA"/>
</dbReference>
<organism evidence="6 7">
    <name type="scientific">Blastopirellula marina</name>
    <dbReference type="NCBI Taxonomy" id="124"/>
    <lineage>
        <taxon>Bacteria</taxon>
        <taxon>Pseudomonadati</taxon>
        <taxon>Planctomycetota</taxon>
        <taxon>Planctomycetia</taxon>
        <taxon>Pirellulales</taxon>
        <taxon>Pirellulaceae</taxon>
        <taxon>Blastopirellula</taxon>
    </lineage>
</organism>
<sequence length="111" mass="12602">MDVPSFVYGILTGLLLAVILYWVSTVFNIFRPWLQVFLSGGKASLFDIIGMRLRGSDVKLVTEAYIMLVQRGQKVSLREVESQYLARKNSIMDSRDLLQIVEQNQDSSASR</sequence>
<comment type="caution">
    <text evidence="6">The sequence shown here is derived from an EMBL/GenBank/DDBJ whole genome shotgun (WGS) entry which is preliminary data.</text>
</comment>
<accession>A0A2S8F2H9</accession>
<dbReference type="Pfam" id="PF12127">
    <property type="entry name" value="FloA"/>
    <property type="match status" value="1"/>
</dbReference>
<protein>
    <submittedName>
        <fullName evidence="6">Uncharacterized protein</fullName>
    </submittedName>
</protein>